<keyword evidence="3" id="KW-1185">Reference proteome</keyword>
<dbReference type="SUPFAM" id="SSF53649">
    <property type="entry name" value="Alkaline phosphatase-like"/>
    <property type="match status" value="1"/>
</dbReference>
<dbReference type="PANTHER" id="PTHR10151">
    <property type="entry name" value="ECTONUCLEOTIDE PYROPHOSPHATASE/PHOSPHODIESTERASE"/>
    <property type="match status" value="1"/>
</dbReference>
<reference evidence="3" key="1">
    <citation type="journal article" date="2014" name="FEMS Microbiol. Lett.">
        <title>Draft Genomic DNA Sequence of the Facultatively Methylotrophic Bacterium Acidomonas methanolica type strain MB58.</title>
        <authorList>
            <person name="Higashiura N."/>
            <person name="Hadano H."/>
            <person name="Hirakawa H."/>
            <person name="Matsutani M."/>
            <person name="Takabe S."/>
            <person name="Matsushita K."/>
            <person name="Azuma Y."/>
        </authorList>
    </citation>
    <scope>NUCLEOTIDE SEQUENCE [LARGE SCALE GENOMIC DNA]</scope>
    <source>
        <strain evidence="3">MB58</strain>
    </source>
</reference>
<evidence type="ECO:0000256" key="1">
    <source>
        <dbReference type="SAM" id="SignalP"/>
    </source>
</evidence>
<dbReference type="GO" id="GO:0016787">
    <property type="term" value="F:hydrolase activity"/>
    <property type="evidence" value="ECO:0007669"/>
    <property type="project" value="UniProtKB-ARBA"/>
</dbReference>
<accession>A0A023D7Z7</accession>
<dbReference type="Gene3D" id="3.30.1360.180">
    <property type="match status" value="1"/>
</dbReference>
<proteinExistence type="predicted"/>
<sequence>MMRRLALLATILVTIPLAACQDDAAPSSVTPLSNGPPPVILISIDGFRPDYLHRGDTPTLDHLAETGVSGAMRPAFPSVTFPNHTTLVTGLTPDHHGIVSNTMRDPAIPGETFSVGKRTGLNDPRWWAGSEPVWITAEAHGLRTATMFWPGSEVPFHGLRPHDWRAFDPQVTPQERVDQVLAWFRRPGNARPAFTTLYFDGVDHAGHKYGPDSAAVRRAARKVDDAIGALVAGLGDEGVTPDLIIVSDHGMTAISPKRVIPLTDLAPADDMEIVTSGAYAGLDPRPGHEHALATALARPHAHVQCWPKSRIPARFAYGQNPRVPAFLCLAQTGWMLTAPGAHPPSGGTHGYDNADPAMAALFIGHGPAFASDKTIPEFDNVDIYPLTMELLGLMPLPDDGTVTPFAPYLRGVYANF</sequence>
<dbReference type="Proteomes" id="UP000019760">
    <property type="component" value="Unassembled WGS sequence"/>
</dbReference>
<evidence type="ECO:0000313" key="3">
    <source>
        <dbReference type="Proteomes" id="UP000019760"/>
    </source>
</evidence>
<dbReference type="EMBL" id="BAND01000112">
    <property type="protein sequence ID" value="GAJ30239.1"/>
    <property type="molecule type" value="Genomic_DNA"/>
</dbReference>
<dbReference type="Pfam" id="PF01663">
    <property type="entry name" value="Phosphodiest"/>
    <property type="match status" value="1"/>
</dbReference>
<dbReference type="PANTHER" id="PTHR10151:SF120">
    <property type="entry name" value="BIS(5'-ADENOSYL)-TRIPHOSPHATASE"/>
    <property type="match status" value="1"/>
</dbReference>
<feature type="signal peptide" evidence="1">
    <location>
        <begin position="1"/>
        <end position="24"/>
    </location>
</feature>
<dbReference type="Gene3D" id="3.40.720.10">
    <property type="entry name" value="Alkaline Phosphatase, subunit A"/>
    <property type="match status" value="1"/>
</dbReference>
<keyword evidence="1" id="KW-0732">Signal</keyword>
<dbReference type="CDD" id="cd16018">
    <property type="entry name" value="Enpp"/>
    <property type="match status" value="1"/>
</dbReference>
<dbReference type="AlphaFoldDB" id="A0A023D7Z7"/>
<name>A0A023D7Z7_ACIMT</name>
<dbReference type="InterPro" id="IPR002591">
    <property type="entry name" value="Phosphodiest/P_Trfase"/>
</dbReference>
<gene>
    <name evidence="2" type="ORF">Amme_113_011</name>
</gene>
<dbReference type="RefSeq" id="WP_132126999.1">
    <property type="nucleotide sequence ID" value="NZ_BAND01000112.1"/>
</dbReference>
<feature type="chain" id="PRO_5030001458" evidence="1">
    <location>
        <begin position="25"/>
        <end position="416"/>
    </location>
</feature>
<dbReference type="InterPro" id="IPR017850">
    <property type="entry name" value="Alkaline_phosphatase_core_sf"/>
</dbReference>
<organism evidence="2 3">
    <name type="scientific">Acidomonas methanolica NBRC 104435</name>
    <dbReference type="NCBI Taxonomy" id="1231351"/>
    <lineage>
        <taxon>Bacteria</taxon>
        <taxon>Pseudomonadati</taxon>
        <taxon>Pseudomonadota</taxon>
        <taxon>Alphaproteobacteria</taxon>
        <taxon>Acetobacterales</taxon>
        <taxon>Acetobacteraceae</taxon>
        <taxon>Acidomonas</taxon>
    </lineage>
</organism>
<dbReference type="OrthoDB" id="9771966at2"/>
<protein>
    <submittedName>
        <fullName evidence="2">Nucleotide pyrophosphatase</fullName>
    </submittedName>
</protein>
<comment type="caution">
    <text evidence="2">The sequence shown here is derived from an EMBL/GenBank/DDBJ whole genome shotgun (WGS) entry which is preliminary data.</text>
</comment>
<evidence type="ECO:0000313" key="2">
    <source>
        <dbReference type="EMBL" id="GAJ30239.1"/>
    </source>
</evidence>
<reference evidence="2 3" key="2">
    <citation type="journal article" date="2014" name="FEMS Microbiol. Lett.">
        <title>Draft genomic DNA sequence of the facultatively methylotrophic bacterium Acidomonas methanolica type strain MB58.</title>
        <authorList>
            <person name="Higashiura N."/>
            <person name="Hadano H."/>
            <person name="Hirakawa H."/>
            <person name="Matsutani M."/>
            <person name="Takabe S."/>
            <person name="Matsushita K."/>
            <person name="Azuma Y."/>
        </authorList>
    </citation>
    <scope>NUCLEOTIDE SEQUENCE [LARGE SCALE GENOMIC DNA]</scope>
    <source>
        <strain evidence="2 3">MB58</strain>
    </source>
</reference>